<evidence type="ECO:0000256" key="1">
    <source>
        <dbReference type="SAM" id="SignalP"/>
    </source>
</evidence>
<accession>A0A246JXK7</accession>
<evidence type="ECO:0000313" key="2">
    <source>
        <dbReference type="EMBL" id="OWQ97841.1"/>
    </source>
</evidence>
<proteinExistence type="predicted"/>
<dbReference type="Proteomes" id="UP000197097">
    <property type="component" value="Unassembled WGS sequence"/>
</dbReference>
<gene>
    <name evidence="2" type="ORF">CDQ91_09330</name>
</gene>
<dbReference type="EMBL" id="NISJ01000004">
    <property type="protein sequence ID" value="OWQ97841.1"/>
    <property type="molecule type" value="Genomic_DNA"/>
</dbReference>
<evidence type="ECO:0000313" key="3">
    <source>
        <dbReference type="Proteomes" id="UP000197097"/>
    </source>
</evidence>
<sequence>MRPLITATLTAAALLAAPAVIAREKLAPEAQLEKLLEGRVAGEPQKCIPLSATNGSQIIDKTAIVYRSGSTLWVNRPRSGAESLDDDDVLVTKLTGNQLCNIDTVELHDRMSHMYSGFVSLGDFVPYRRVKGD</sequence>
<name>A0A246JXK7_9SPHN</name>
<protein>
    <submittedName>
        <fullName evidence="2">Uncharacterized protein</fullName>
    </submittedName>
</protein>
<dbReference type="OrthoDB" id="5956991at2"/>
<dbReference type="RefSeq" id="WP_088472455.1">
    <property type="nucleotide sequence ID" value="NZ_NISJ01000004.1"/>
</dbReference>
<dbReference type="AlphaFoldDB" id="A0A246JXK7"/>
<keyword evidence="1" id="KW-0732">Signal</keyword>
<feature type="signal peptide" evidence="1">
    <location>
        <begin position="1"/>
        <end position="22"/>
    </location>
</feature>
<keyword evidence="3" id="KW-1185">Reference proteome</keyword>
<organism evidence="2 3">
    <name type="scientific">Sphingopyxis witflariensis</name>
    <dbReference type="NCBI Taxonomy" id="173675"/>
    <lineage>
        <taxon>Bacteria</taxon>
        <taxon>Pseudomonadati</taxon>
        <taxon>Pseudomonadota</taxon>
        <taxon>Alphaproteobacteria</taxon>
        <taxon>Sphingomonadales</taxon>
        <taxon>Sphingomonadaceae</taxon>
        <taxon>Sphingopyxis</taxon>
    </lineage>
</organism>
<feature type="chain" id="PRO_5012738289" evidence="1">
    <location>
        <begin position="23"/>
        <end position="133"/>
    </location>
</feature>
<comment type="caution">
    <text evidence="2">The sequence shown here is derived from an EMBL/GenBank/DDBJ whole genome shotgun (WGS) entry which is preliminary data.</text>
</comment>
<reference evidence="2 3" key="1">
    <citation type="journal article" date="2002" name="Int. J. Syst. Evol. Microbiol.">
        <title>Sphingopyxis witflariensis sp. nov., isolated from activated sludge.</title>
        <authorList>
            <person name="Kampfer P."/>
            <person name="Witzenberger R."/>
            <person name="Denner E.B."/>
            <person name="Busse H.J."/>
            <person name="Neef A."/>
        </authorList>
    </citation>
    <scope>NUCLEOTIDE SEQUENCE [LARGE SCALE GENOMIC DNA]</scope>
    <source>
        <strain evidence="2 3">DSM 14551</strain>
    </source>
</reference>